<gene>
    <name evidence="12" type="ORF">D9619_001444</name>
</gene>
<comment type="pathway">
    <text evidence="1 10">Sulfur metabolism; glutathione biosynthesis; glutathione from L-cysteine and L-glutamate: step 1/2.</text>
</comment>
<dbReference type="SUPFAM" id="SSF55931">
    <property type="entry name" value="Glutamine synthetase/guanido kinase"/>
    <property type="match status" value="1"/>
</dbReference>
<keyword evidence="7 10" id="KW-0067">ATP-binding</keyword>
<dbReference type="Proteomes" id="UP000567179">
    <property type="component" value="Unassembled WGS sequence"/>
</dbReference>
<feature type="region of interest" description="Disordered" evidence="11">
    <location>
        <begin position="530"/>
        <end position="570"/>
    </location>
</feature>
<comment type="catalytic activity">
    <reaction evidence="10">
        <text>L-cysteine + L-glutamate + ATP = gamma-L-glutamyl-L-cysteine + ADP + phosphate + H(+)</text>
        <dbReference type="Rhea" id="RHEA:13285"/>
        <dbReference type="ChEBI" id="CHEBI:15378"/>
        <dbReference type="ChEBI" id="CHEBI:29985"/>
        <dbReference type="ChEBI" id="CHEBI:30616"/>
        <dbReference type="ChEBI" id="CHEBI:35235"/>
        <dbReference type="ChEBI" id="CHEBI:43474"/>
        <dbReference type="ChEBI" id="CHEBI:58173"/>
        <dbReference type="ChEBI" id="CHEBI:456216"/>
        <dbReference type="EC" id="6.3.2.2"/>
    </reaction>
</comment>
<comment type="similarity">
    <text evidence="2 10">Belongs to the glutamate--cysteine ligase type 3 family.</text>
</comment>
<dbReference type="FunFam" id="3.30.590.50:FF:000002">
    <property type="entry name" value="Glutamate--cysteine ligase catalytic subunit"/>
    <property type="match status" value="1"/>
</dbReference>
<evidence type="ECO:0000256" key="8">
    <source>
        <dbReference type="ARBA" id="ARBA00030585"/>
    </source>
</evidence>
<dbReference type="UniPathway" id="UPA00142">
    <property type="reaction ID" value="UER00209"/>
</dbReference>
<evidence type="ECO:0000256" key="3">
    <source>
        <dbReference type="ARBA" id="ARBA00012220"/>
    </source>
</evidence>
<evidence type="ECO:0000256" key="6">
    <source>
        <dbReference type="ARBA" id="ARBA00022741"/>
    </source>
</evidence>
<dbReference type="Gene3D" id="3.30.590.50">
    <property type="match status" value="2"/>
</dbReference>
<evidence type="ECO:0000256" key="1">
    <source>
        <dbReference type="ARBA" id="ARBA00005006"/>
    </source>
</evidence>
<sequence length="696" mass="78839">MGLLYLGTPLAWDEAKTYADHVRAHGITQFLNIWDRLKDRHGDELLWGDEIEYMVVAFDDKEKNAKLSLRQTEILAKLNSIVDGIDAETPENIVVPKFHPEYGRFMLESTPGAPYTGSIGDLLSVEDNMRYRQVAQLALAAYLMLISNRRTLARKHLNPNEIPLTFTAFPRMGVPGQFTEPYFDPADAISSHSLFLPEEITNPHARFPTLTANIRRRRGSKVAINLPIYIDEHTPRPFIDPAIPWDRNLYHEDPEAKAGAALPDHIYLDAMGFGMGCCCLQLTFQACNVNDARTLYDGLIPIGPILLALTAASPIWRGYLADVDSRWNVIAGSVDDRTKEERGLIPLKENKFAIPKSRYDSVDLYISNDWINRPEYNDTPLPYDEEIYNRLREHGLDDLLSKHMSHLFIRDPLVIFSETINQDDSASSDHFENIQSTNWQTMRFKPPPPNSEIGWRVEFRSMEVQMTDFENAAFAVFVVLLSRAILNFNLNFYIPISKVDENMARAQKRNASAASKFYFRKDVYATRSSATSSASSGASSPVDGSPRKKEKKMRNCFPPLPRPENGLPHHPVDEEYEELTMNEIMNGKGPEFPGLLALVNSYLDTLDIDDVEMTKIQSYLDLIRRRADGTLSTPATWIRNFVHSHPDYEKDSVVSQLINYDLLVAVDEIERGVRKASDLLPDDYTGSNTDKGSIGA</sequence>
<dbReference type="InterPro" id="IPR014746">
    <property type="entry name" value="Gln_synth/guanido_kin_cat_dom"/>
</dbReference>
<evidence type="ECO:0000256" key="2">
    <source>
        <dbReference type="ARBA" id="ARBA00008100"/>
    </source>
</evidence>
<keyword evidence="5 10" id="KW-0317">Glutathione biosynthesis</keyword>
<proteinExistence type="inferred from homology"/>
<dbReference type="InterPro" id="IPR004308">
    <property type="entry name" value="GCS"/>
</dbReference>
<dbReference type="GO" id="GO:0006750">
    <property type="term" value="P:glutathione biosynthetic process"/>
    <property type="evidence" value="ECO:0007669"/>
    <property type="project" value="UniProtKB-UniRule"/>
</dbReference>
<dbReference type="GO" id="GO:0005524">
    <property type="term" value="F:ATP binding"/>
    <property type="evidence" value="ECO:0007669"/>
    <property type="project" value="UniProtKB-UniRule"/>
</dbReference>
<accession>A0A8H5F2Q6</accession>
<dbReference type="FunFam" id="3.30.590.50:FF:000001">
    <property type="entry name" value="Glutamate-cysteine ligase Gcs1"/>
    <property type="match status" value="1"/>
</dbReference>
<evidence type="ECO:0000256" key="7">
    <source>
        <dbReference type="ARBA" id="ARBA00022840"/>
    </source>
</evidence>
<name>A0A8H5F2Q6_9AGAR</name>
<dbReference type="EMBL" id="JAACJJ010000028">
    <property type="protein sequence ID" value="KAF5321417.1"/>
    <property type="molecule type" value="Genomic_DNA"/>
</dbReference>
<dbReference type="PANTHER" id="PTHR11164">
    <property type="entry name" value="GLUTAMATE CYSTEINE LIGASE"/>
    <property type="match status" value="1"/>
</dbReference>
<dbReference type="GO" id="GO:0017109">
    <property type="term" value="C:glutamate-cysteine ligase complex"/>
    <property type="evidence" value="ECO:0007669"/>
    <property type="project" value="TreeGrafter"/>
</dbReference>
<evidence type="ECO:0000256" key="9">
    <source>
        <dbReference type="ARBA" id="ARBA00032122"/>
    </source>
</evidence>
<keyword evidence="6 10" id="KW-0547">Nucleotide-binding</keyword>
<dbReference type="AlphaFoldDB" id="A0A8H5F2Q6"/>
<comment type="caution">
    <text evidence="12">The sequence shown here is derived from an EMBL/GenBank/DDBJ whole genome shotgun (WGS) entry which is preliminary data.</text>
</comment>
<protein>
    <recommendedName>
        <fullName evidence="3 10">Glutamate--cysteine ligase</fullName>
        <ecNumber evidence="3 10">6.3.2.2</ecNumber>
    </recommendedName>
    <alternativeName>
        <fullName evidence="9 10">Gamma-ECS</fullName>
    </alternativeName>
    <alternativeName>
        <fullName evidence="8 10">Gamma-glutamylcysteine synthetase</fullName>
    </alternativeName>
</protein>
<keyword evidence="13" id="KW-1185">Reference proteome</keyword>
<feature type="compositionally biased region" description="Low complexity" evidence="11">
    <location>
        <begin position="530"/>
        <end position="540"/>
    </location>
</feature>
<evidence type="ECO:0000256" key="5">
    <source>
        <dbReference type="ARBA" id="ARBA00022684"/>
    </source>
</evidence>
<reference evidence="12 13" key="1">
    <citation type="journal article" date="2020" name="ISME J.">
        <title>Uncovering the hidden diversity of litter-decomposition mechanisms in mushroom-forming fungi.</title>
        <authorList>
            <person name="Floudas D."/>
            <person name="Bentzer J."/>
            <person name="Ahren D."/>
            <person name="Johansson T."/>
            <person name="Persson P."/>
            <person name="Tunlid A."/>
        </authorList>
    </citation>
    <scope>NUCLEOTIDE SEQUENCE [LARGE SCALE GENOMIC DNA]</scope>
    <source>
        <strain evidence="12 13">CBS 101986</strain>
    </source>
</reference>
<evidence type="ECO:0000256" key="11">
    <source>
        <dbReference type="SAM" id="MobiDB-lite"/>
    </source>
</evidence>
<dbReference type="EC" id="6.3.2.2" evidence="3 10"/>
<dbReference type="PANTHER" id="PTHR11164:SF0">
    <property type="entry name" value="GLUTAMATE--CYSTEINE LIGASE CATALYTIC SUBUNIT"/>
    <property type="match status" value="1"/>
</dbReference>
<organism evidence="12 13">
    <name type="scientific">Psilocybe cf. subviscida</name>
    <dbReference type="NCBI Taxonomy" id="2480587"/>
    <lineage>
        <taxon>Eukaryota</taxon>
        <taxon>Fungi</taxon>
        <taxon>Dikarya</taxon>
        <taxon>Basidiomycota</taxon>
        <taxon>Agaricomycotina</taxon>
        <taxon>Agaricomycetes</taxon>
        <taxon>Agaricomycetidae</taxon>
        <taxon>Agaricales</taxon>
        <taxon>Agaricineae</taxon>
        <taxon>Strophariaceae</taxon>
        <taxon>Psilocybe</taxon>
    </lineage>
</organism>
<dbReference type="GO" id="GO:0004357">
    <property type="term" value="F:glutamate-cysteine ligase activity"/>
    <property type="evidence" value="ECO:0007669"/>
    <property type="project" value="UniProtKB-UniRule"/>
</dbReference>
<evidence type="ECO:0000313" key="13">
    <source>
        <dbReference type="Proteomes" id="UP000567179"/>
    </source>
</evidence>
<keyword evidence="4 10" id="KW-0436">Ligase</keyword>
<dbReference type="Pfam" id="PF03074">
    <property type="entry name" value="GCS"/>
    <property type="match status" value="1"/>
</dbReference>
<dbReference type="OrthoDB" id="7939818at2759"/>
<evidence type="ECO:0000256" key="10">
    <source>
        <dbReference type="RuleBase" id="RU367135"/>
    </source>
</evidence>
<dbReference type="Gene3D" id="1.10.8.960">
    <property type="match status" value="1"/>
</dbReference>
<evidence type="ECO:0000256" key="4">
    <source>
        <dbReference type="ARBA" id="ARBA00022598"/>
    </source>
</evidence>
<evidence type="ECO:0000313" key="12">
    <source>
        <dbReference type="EMBL" id="KAF5321417.1"/>
    </source>
</evidence>